<keyword evidence="3" id="KW-1003">Cell membrane</keyword>
<comment type="function">
    <text evidence="9">Part of the tripartite ATP-independent periplasmic (TRAP) transport system.</text>
</comment>
<dbReference type="GO" id="GO:0022857">
    <property type="term" value="F:transmembrane transporter activity"/>
    <property type="evidence" value="ECO:0007669"/>
    <property type="project" value="UniProtKB-UniRule"/>
</dbReference>
<evidence type="ECO:0000256" key="3">
    <source>
        <dbReference type="ARBA" id="ARBA00022475"/>
    </source>
</evidence>
<evidence type="ECO:0000256" key="9">
    <source>
        <dbReference type="RuleBase" id="RU369079"/>
    </source>
</evidence>
<dbReference type="PANTHER" id="PTHR35011">
    <property type="entry name" value="2,3-DIKETO-L-GULONATE TRAP TRANSPORTER SMALL PERMEASE PROTEIN YIAM"/>
    <property type="match status" value="1"/>
</dbReference>
<organism evidence="11 12">
    <name type="scientific">Enterovirga aerilata</name>
    <dbReference type="NCBI Taxonomy" id="2730920"/>
    <lineage>
        <taxon>Bacteria</taxon>
        <taxon>Pseudomonadati</taxon>
        <taxon>Pseudomonadota</taxon>
        <taxon>Alphaproteobacteria</taxon>
        <taxon>Hyphomicrobiales</taxon>
        <taxon>Methylobacteriaceae</taxon>
        <taxon>Enterovirga</taxon>
    </lineage>
</organism>
<protein>
    <recommendedName>
        <fullName evidence="9">TRAP transporter small permease protein</fullName>
    </recommendedName>
</protein>
<accession>A0A849I7H5</accession>
<keyword evidence="6 9" id="KW-1133">Transmembrane helix</keyword>
<dbReference type="GO" id="GO:0005886">
    <property type="term" value="C:plasma membrane"/>
    <property type="evidence" value="ECO:0007669"/>
    <property type="project" value="UniProtKB-SubCell"/>
</dbReference>
<feature type="transmembrane region" description="Helical" evidence="9">
    <location>
        <begin position="92"/>
        <end position="118"/>
    </location>
</feature>
<comment type="similarity">
    <text evidence="8 9">Belongs to the TRAP transporter small permease family.</text>
</comment>
<keyword evidence="12" id="KW-1185">Reference proteome</keyword>
<evidence type="ECO:0000313" key="11">
    <source>
        <dbReference type="EMBL" id="NNM72030.1"/>
    </source>
</evidence>
<evidence type="ECO:0000256" key="1">
    <source>
        <dbReference type="ARBA" id="ARBA00004429"/>
    </source>
</evidence>
<feature type="transmembrane region" description="Helical" evidence="9">
    <location>
        <begin position="55"/>
        <end position="72"/>
    </location>
</feature>
<evidence type="ECO:0000256" key="2">
    <source>
        <dbReference type="ARBA" id="ARBA00022448"/>
    </source>
</evidence>
<evidence type="ECO:0000256" key="4">
    <source>
        <dbReference type="ARBA" id="ARBA00022519"/>
    </source>
</evidence>
<feature type="transmembrane region" description="Helical" evidence="9">
    <location>
        <begin position="130"/>
        <end position="151"/>
    </location>
</feature>
<dbReference type="Pfam" id="PF04290">
    <property type="entry name" value="DctQ"/>
    <property type="match status" value="1"/>
</dbReference>
<dbReference type="AlphaFoldDB" id="A0A849I7H5"/>
<evidence type="ECO:0000259" key="10">
    <source>
        <dbReference type="Pfam" id="PF04290"/>
    </source>
</evidence>
<dbReference type="InterPro" id="IPR055348">
    <property type="entry name" value="DctQ"/>
</dbReference>
<evidence type="ECO:0000256" key="6">
    <source>
        <dbReference type="ARBA" id="ARBA00022989"/>
    </source>
</evidence>
<keyword evidence="7 9" id="KW-0472">Membrane</keyword>
<feature type="transmembrane region" description="Helical" evidence="9">
    <location>
        <begin position="21"/>
        <end position="43"/>
    </location>
</feature>
<reference evidence="11 12" key="1">
    <citation type="submission" date="2020-04" db="EMBL/GenBank/DDBJ databases">
        <title>Enterovirga sp. isolate from soil.</title>
        <authorList>
            <person name="Chea S."/>
            <person name="Kim D.-U."/>
        </authorList>
    </citation>
    <scope>NUCLEOTIDE SEQUENCE [LARGE SCALE GENOMIC DNA]</scope>
    <source>
        <strain evidence="11 12">DB1703</strain>
    </source>
</reference>
<dbReference type="InterPro" id="IPR007387">
    <property type="entry name" value="TRAP_DctQ"/>
</dbReference>
<evidence type="ECO:0000256" key="5">
    <source>
        <dbReference type="ARBA" id="ARBA00022692"/>
    </source>
</evidence>
<comment type="subcellular location">
    <subcellularLocation>
        <location evidence="1 9">Cell inner membrane</location>
        <topology evidence="1 9">Multi-pass membrane protein</topology>
    </subcellularLocation>
</comment>
<name>A0A849I7H5_9HYPH</name>
<dbReference type="RefSeq" id="WP_171217536.1">
    <property type="nucleotide sequence ID" value="NZ_JABEPP010000002.1"/>
</dbReference>
<comment type="subunit">
    <text evidence="9">The complex comprises the extracytoplasmic solute receptor protein and the two transmembrane proteins.</text>
</comment>
<dbReference type="PANTHER" id="PTHR35011:SF4">
    <property type="entry name" value="SLL1102 PROTEIN"/>
    <property type="match status" value="1"/>
</dbReference>
<feature type="domain" description="Tripartite ATP-independent periplasmic transporters DctQ component" evidence="10">
    <location>
        <begin position="30"/>
        <end position="161"/>
    </location>
</feature>
<proteinExistence type="inferred from homology"/>
<dbReference type="Proteomes" id="UP000564885">
    <property type="component" value="Unassembled WGS sequence"/>
</dbReference>
<evidence type="ECO:0000256" key="8">
    <source>
        <dbReference type="ARBA" id="ARBA00038436"/>
    </source>
</evidence>
<gene>
    <name evidence="11" type="ORF">HJG44_06435</name>
</gene>
<evidence type="ECO:0000256" key="7">
    <source>
        <dbReference type="ARBA" id="ARBA00023136"/>
    </source>
</evidence>
<evidence type="ECO:0000313" key="12">
    <source>
        <dbReference type="Proteomes" id="UP000564885"/>
    </source>
</evidence>
<dbReference type="EMBL" id="JABEPP010000002">
    <property type="protein sequence ID" value="NNM72030.1"/>
    <property type="molecule type" value="Genomic_DNA"/>
</dbReference>
<comment type="caution">
    <text evidence="11">The sequence shown here is derived from an EMBL/GenBank/DDBJ whole genome shotgun (WGS) entry which is preliminary data.</text>
</comment>
<keyword evidence="5 9" id="KW-0812">Transmembrane</keyword>
<keyword evidence="2 9" id="KW-0813">Transport</keyword>
<keyword evidence="4 9" id="KW-0997">Cell inner membrane</keyword>
<sequence>MTSLLQLSRGIDGLTRAIGRISAWAILVAILVSAVNAIVRKAFGISSNAWLELQWYLFGAVFMFCAPWTLAANEHIRIDILSAKLSQRGRNIIEFIGHFLFLLPFALVMTVLSVPFFLTSYRSGEVSSSAGGLTIWPAKALILIGFALLLLQWVSEVIKRVAIARGLMEDTQGVGHQAAAEAEAERLLAQSGDDPAVKPPALQG</sequence>